<dbReference type="AlphaFoldDB" id="A0A218VUH8"/>
<gene>
    <name evidence="1" type="ORF">CDL15_Pgr006130</name>
    <name evidence="2" type="ORF">CRG98_011614</name>
</gene>
<protein>
    <submittedName>
        <fullName evidence="1">Uncharacterized protein</fullName>
    </submittedName>
</protein>
<evidence type="ECO:0000313" key="3">
    <source>
        <dbReference type="Proteomes" id="UP000197138"/>
    </source>
</evidence>
<dbReference type="EMBL" id="PGOL01000571">
    <property type="protein sequence ID" value="PKI68018.1"/>
    <property type="molecule type" value="Genomic_DNA"/>
</dbReference>
<dbReference type="Proteomes" id="UP000233551">
    <property type="component" value="Unassembled WGS sequence"/>
</dbReference>
<evidence type="ECO:0000313" key="1">
    <source>
        <dbReference type="EMBL" id="OWM63868.1"/>
    </source>
</evidence>
<evidence type="ECO:0000313" key="2">
    <source>
        <dbReference type="EMBL" id="PKI68018.1"/>
    </source>
</evidence>
<reference evidence="1" key="2">
    <citation type="submission" date="2017-06" db="EMBL/GenBank/DDBJ databases">
        <title>The pomegranate genome and the genomics of punicalagin biosynthesis.</title>
        <authorList>
            <person name="Xu C."/>
        </authorList>
    </citation>
    <scope>NUCLEOTIDE SEQUENCE [LARGE SCALE GENOMIC DNA]</scope>
    <source>
        <tissue evidence="1">Fresh leaf</tissue>
    </source>
</reference>
<accession>A0A218VUH8</accession>
<evidence type="ECO:0000313" key="4">
    <source>
        <dbReference type="Proteomes" id="UP000233551"/>
    </source>
</evidence>
<reference evidence="3" key="1">
    <citation type="journal article" date="2017" name="Plant J.">
        <title>The pomegranate (Punica granatum L.) genome and the genomics of punicalagin biosynthesis.</title>
        <authorList>
            <person name="Qin G."/>
            <person name="Xu C."/>
            <person name="Ming R."/>
            <person name="Tang H."/>
            <person name="Guyot R."/>
            <person name="Kramer E.M."/>
            <person name="Hu Y."/>
            <person name="Yi X."/>
            <person name="Qi Y."/>
            <person name="Xu X."/>
            <person name="Gao Z."/>
            <person name="Pan H."/>
            <person name="Jian J."/>
            <person name="Tian Y."/>
            <person name="Yue Z."/>
            <person name="Xu Y."/>
        </authorList>
    </citation>
    <scope>NUCLEOTIDE SEQUENCE [LARGE SCALE GENOMIC DNA]</scope>
    <source>
        <strain evidence="3">cv. Dabenzi</strain>
    </source>
</reference>
<reference evidence="2 4" key="3">
    <citation type="submission" date="2017-11" db="EMBL/GenBank/DDBJ databases">
        <title>De-novo sequencing of pomegranate (Punica granatum L.) genome.</title>
        <authorList>
            <person name="Akparov Z."/>
            <person name="Amiraslanov A."/>
            <person name="Hajiyeva S."/>
            <person name="Abbasov M."/>
            <person name="Kaur K."/>
            <person name="Hamwieh A."/>
            <person name="Solovyev V."/>
            <person name="Salamov A."/>
            <person name="Braich B."/>
            <person name="Kosarev P."/>
            <person name="Mahmoud A."/>
            <person name="Hajiyev E."/>
            <person name="Babayeva S."/>
            <person name="Izzatullayeva V."/>
            <person name="Mammadov A."/>
            <person name="Mammadov A."/>
            <person name="Sharifova S."/>
            <person name="Ojaghi J."/>
            <person name="Eynullazada K."/>
            <person name="Bayramov B."/>
            <person name="Abdulazimova A."/>
            <person name="Shahmuradov I."/>
        </authorList>
    </citation>
    <scope>NUCLEOTIDE SEQUENCE [LARGE SCALE GENOMIC DNA]</scope>
    <source>
        <strain evidence="2">AG2017</strain>
        <strain evidence="4">cv. AG2017</strain>
        <tissue evidence="2">Leaf</tissue>
    </source>
</reference>
<proteinExistence type="predicted"/>
<name>A0A218VUH8_PUNGR</name>
<sequence length="119" mass="13695">MIIESEMHSFESQLRKAEEETVKSFRESPAFQEEFQGVKERMLSEYRGSEAFKNDLQSACQAQVTKFLTKLIKDLTEELEVDIMYLEGIPNRLKTLVLYGSSLCFSTPTQESSSSRHSE</sequence>
<organism evidence="1 3">
    <name type="scientific">Punica granatum</name>
    <name type="common">Pomegranate</name>
    <dbReference type="NCBI Taxonomy" id="22663"/>
    <lineage>
        <taxon>Eukaryota</taxon>
        <taxon>Viridiplantae</taxon>
        <taxon>Streptophyta</taxon>
        <taxon>Embryophyta</taxon>
        <taxon>Tracheophyta</taxon>
        <taxon>Spermatophyta</taxon>
        <taxon>Magnoliopsida</taxon>
        <taxon>eudicotyledons</taxon>
        <taxon>Gunneridae</taxon>
        <taxon>Pentapetalae</taxon>
        <taxon>rosids</taxon>
        <taxon>malvids</taxon>
        <taxon>Myrtales</taxon>
        <taxon>Lythraceae</taxon>
        <taxon>Punica</taxon>
    </lineage>
</organism>
<dbReference type="EMBL" id="MTKT01005880">
    <property type="protein sequence ID" value="OWM63868.1"/>
    <property type="molecule type" value="Genomic_DNA"/>
</dbReference>
<dbReference type="Proteomes" id="UP000197138">
    <property type="component" value="Unassembled WGS sequence"/>
</dbReference>
<keyword evidence="4" id="KW-1185">Reference proteome</keyword>
<comment type="caution">
    <text evidence="1">The sequence shown here is derived from an EMBL/GenBank/DDBJ whole genome shotgun (WGS) entry which is preliminary data.</text>
</comment>